<organism evidence="2 3">
    <name type="scientific">Lysobacter capsici AZ78</name>
    <dbReference type="NCBI Taxonomy" id="1444315"/>
    <lineage>
        <taxon>Bacteria</taxon>
        <taxon>Pseudomonadati</taxon>
        <taxon>Pseudomonadota</taxon>
        <taxon>Gammaproteobacteria</taxon>
        <taxon>Lysobacterales</taxon>
        <taxon>Lysobacteraceae</taxon>
        <taxon>Lysobacter</taxon>
    </lineage>
</organism>
<gene>
    <name evidence="2" type="ORF">AZ78_2012</name>
</gene>
<evidence type="ECO:0000313" key="2">
    <source>
        <dbReference type="EMBL" id="KWS04463.1"/>
    </source>
</evidence>
<proteinExistence type="predicted"/>
<dbReference type="EMBL" id="JAJA02000001">
    <property type="protein sequence ID" value="KWS04463.1"/>
    <property type="molecule type" value="Genomic_DNA"/>
</dbReference>
<reference evidence="2 3" key="1">
    <citation type="journal article" date="2014" name="Genome Announc.">
        <title>Draft Genome Sequence of Lysobacter capsici AZ78, a Bacterium Antagonistic to Plant-Pathogenic Oomycetes.</title>
        <authorList>
            <person name="Puopolo G."/>
            <person name="Sonego P."/>
            <person name="Engelen K."/>
            <person name="Pertot I."/>
        </authorList>
    </citation>
    <scope>NUCLEOTIDE SEQUENCE [LARGE SCALE GENOMIC DNA]</scope>
    <source>
        <strain evidence="2 3">AZ78</strain>
    </source>
</reference>
<dbReference type="Proteomes" id="UP000023435">
    <property type="component" value="Unassembled WGS sequence"/>
</dbReference>
<accession>A0A125MMT9</accession>
<evidence type="ECO:0000256" key="1">
    <source>
        <dbReference type="SAM" id="MobiDB-lite"/>
    </source>
</evidence>
<feature type="region of interest" description="Disordered" evidence="1">
    <location>
        <begin position="15"/>
        <end position="94"/>
    </location>
</feature>
<protein>
    <submittedName>
        <fullName evidence="2">Uncharacterized protein</fullName>
    </submittedName>
</protein>
<name>A0A125MMT9_9GAMM</name>
<evidence type="ECO:0000313" key="3">
    <source>
        <dbReference type="Proteomes" id="UP000023435"/>
    </source>
</evidence>
<keyword evidence="3" id="KW-1185">Reference proteome</keyword>
<dbReference type="AlphaFoldDB" id="A0A125MMT9"/>
<sequence>MGNADHDEYLRCVGMTQGNEGNHGHAGPARSAPGFAANLGFDLRPRGRTGTRRAACGHEAVGYRSRTEGEPSGRGRSSGSGLGARSRVQKGEKRVEAAALTRFSLF</sequence>
<comment type="caution">
    <text evidence="2">The sequence shown here is derived from an EMBL/GenBank/DDBJ whole genome shotgun (WGS) entry which is preliminary data.</text>
</comment>